<sequence>MFRKAHRITGATLFIFFFIIAGTGLLLGWKKNTGDLLGSKTYNGTTTELTEWLPLSQLQLKAETYLKNSVPVGSELQLDRIDIRQNKGVAKFIYNDYYGIQIDGATGTLLHVDRRRADFIENMHDASLLDDHLNTGGYIKLAYTTIMSLSLLLFTITGFWLWYGPKRMRKGVHQ</sequence>
<protein>
    <submittedName>
        <fullName evidence="2">PepSY domain-containing protein</fullName>
    </submittedName>
</protein>
<keyword evidence="1" id="KW-1133">Transmembrane helix</keyword>
<accession>A0ABW3B0J3</accession>
<dbReference type="Pfam" id="PF03929">
    <property type="entry name" value="PepSY_TM"/>
    <property type="match status" value="1"/>
</dbReference>
<reference evidence="3" key="1">
    <citation type="journal article" date="2019" name="Int. J. Syst. Evol. Microbiol.">
        <title>The Global Catalogue of Microorganisms (GCM) 10K type strain sequencing project: providing services to taxonomists for standard genome sequencing and annotation.</title>
        <authorList>
            <consortium name="The Broad Institute Genomics Platform"/>
            <consortium name="The Broad Institute Genome Sequencing Center for Infectious Disease"/>
            <person name="Wu L."/>
            <person name="Ma J."/>
        </authorList>
    </citation>
    <scope>NUCLEOTIDE SEQUENCE [LARGE SCALE GENOMIC DNA]</scope>
    <source>
        <strain evidence="3">CCUG 61948</strain>
    </source>
</reference>
<dbReference type="RefSeq" id="WP_379932752.1">
    <property type="nucleotide sequence ID" value="NZ_JBHTHY010000003.1"/>
</dbReference>
<proteinExistence type="predicted"/>
<dbReference type="EMBL" id="JBHTHY010000003">
    <property type="protein sequence ID" value="MFD0796822.1"/>
    <property type="molecule type" value="Genomic_DNA"/>
</dbReference>
<keyword evidence="3" id="KW-1185">Reference proteome</keyword>
<keyword evidence="1" id="KW-0472">Membrane</keyword>
<evidence type="ECO:0000313" key="3">
    <source>
        <dbReference type="Proteomes" id="UP001597012"/>
    </source>
</evidence>
<dbReference type="Proteomes" id="UP001597012">
    <property type="component" value="Unassembled WGS sequence"/>
</dbReference>
<feature type="transmembrane region" description="Helical" evidence="1">
    <location>
        <begin position="141"/>
        <end position="163"/>
    </location>
</feature>
<name>A0ABW3B0J3_9FLAO</name>
<comment type="caution">
    <text evidence="2">The sequence shown here is derived from an EMBL/GenBank/DDBJ whole genome shotgun (WGS) entry which is preliminary data.</text>
</comment>
<keyword evidence="1" id="KW-0812">Transmembrane</keyword>
<evidence type="ECO:0000256" key="1">
    <source>
        <dbReference type="SAM" id="Phobius"/>
    </source>
</evidence>
<dbReference type="InterPro" id="IPR005625">
    <property type="entry name" value="PepSY-ass_TM"/>
</dbReference>
<feature type="transmembrane region" description="Helical" evidence="1">
    <location>
        <begin position="12"/>
        <end position="29"/>
    </location>
</feature>
<organism evidence="2 3">
    <name type="scientific">Maribacter chungangensis</name>
    <dbReference type="NCBI Taxonomy" id="1069117"/>
    <lineage>
        <taxon>Bacteria</taxon>
        <taxon>Pseudomonadati</taxon>
        <taxon>Bacteroidota</taxon>
        <taxon>Flavobacteriia</taxon>
        <taxon>Flavobacteriales</taxon>
        <taxon>Flavobacteriaceae</taxon>
        <taxon>Maribacter</taxon>
    </lineage>
</organism>
<gene>
    <name evidence="2" type="ORF">ACFQZJ_05080</name>
</gene>
<evidence type="ECO:0000313" key="2">
    <source>
        <dbReference type="EMBL" id="MFD0796822.1"/>
    </source>
</evidence>